<dbReference type="PROSITE" id="PS51375">
    <property type="entry name" value="PPR"/>
    <property type="match status" value="1"/>
</dbReference>
<dbReference type="InterPro" id="IPR002885">
    <property type="entry name" value="PPR_rpt"/>
</dbReference>
<feature type="repeat" description="PPR" evidence="2">
    <location>
        <begin position="1"/>
        <end position="28"/>
    </location>
</feature>
<reference evidence="3 4" key="1">
    <citation type="journal article" date="2015" name="Sci. Rep.">
        <title>The power of single molecule real-time sequencing technology in the de novo assembly of a eukaryotic genome.</title>
        <authorList>
            <person name="Sakai H."/>
            <person name="Naito K."/>
            <person name="Ogiso-Tanaka E."/>
            <person name="Takahashi Y."/>
            <person name="Iseki K."/>
            <person name="Muto C."/>
            <person name="Satou K."/>
            <person name="Teruya K."/>
            <person name="Shiroma A."/>
            <person name="Shimoji M."/>
            <person name="Hirano T."/>
            <person name="Itoh T."/>
            <person name="Kaga A."/>
            <person name="Tomooka N."/>
        </authorList>
    </citation>
    <scope>NUCLEOTIDE SEQUENCE [LARGE SCALE GENOMIC DNA]</scope>
    <source>
        <strain evidence="4">cv. Shumari</strain>
    </source>
</reference>
<dbReference type="Proteomes" id="UP000291084">
    <property type="component" value="Chromosome 4"/>
</dbReference>
<dbReference type="NCBIfam" id="TIGR00756">
    <property type="entry name" value="PPR"/>
    <property type="match status" value="1"/>
</dbReference>
<evidence type="ECO:0000256" key="1">
    <source>
        <dbReference type="ARBA" id="ARBA00022737"/>
    </source>
</evidence>
<dbReference type="Pfam" id="PF13041">
    <property type="entry name" value="PPR_2"/>
    <property type="match status" value="1"/>
</dbReference>
<evidence type="ECO:0000313" key="4">
    <source>
        <dbReference type="Proteomes" id="UP000291084"/>
    </source>
</evidence>
<gene>
    <name evidence="3" type="primary">Vigan.04G130500</name>
    <name evidence="3" type="ORF">VIGAN_04130500</name>
</gene>
<dbReference type="Gene3D" id="1.25.40.10">
    <property type="entry name" value="Tetratricopeptide repeat domain"/>
    <property type="match status" value="1"/>
</dbReference>
<dbReference type="AlphaFoldDB" id="A0A0S3RTZ5"/>
<keyword evidence="4" id="KW-1185">Reference proteome</keyword>
<organism evidence="3 4">
    <name type="scientific">Vigna angularis var. angularis</name>
    <dbReference type="NCBI Taxonomy" id="157739"/>
    <lineage>
        <taxon>Eukaryota</taxon>
        <taxon>Viridiplantae</taxon>
        <taxon>Streptophyta</taxon>
        <taxon>Embryophyta</taxon>
        <taxon>Tracheophyta</taxon>
        <taxon>Spermatophyta</taxon>
        <taxon>Magnoliopsida</taxon>
        <taxon>eudicotyledons</taxon>
        <taxon>Gunneridae</taxon>
        <taxon>Pentapetalae</taxon>
        <taxon>rosids</taxon>
        <taxon>fabids</taxon>
        <taxon>Fabales</taxon>
        <taxon>Fabaceae</taxon>
        <taxon>Papilionoideae</taxon>
        <taxon>50 kb inversion clade</taxon>
        <taxon>NPAAA clade</taxon>
        <taxon>indigoferoid/millettioid clade</taxon>
        <taxon>Phaseoleae</taxon>
        <taxon>Vigna</taxon>
    </lineage>
</organism>
<sequence length="82" mass="9069">MIAGYSKIGHCSGAVMLLEEMQHQGVQPDVFTFVSLLSVSSKNDACEECGFLEFNNLVPCSRRALHGSYGTFPQNVYFRCDS</sequence>
<evidence type="ECO:0000313" key="3">
    <source>
        <dbReference type="EMBL" id="BAT84040.1"/>
    </source>
</evidence>
<dbReference type="EMBL" id="AP015037">
    <property type="protein sequence ID" value="BAT84040.1"/>
    <property type="molecule type" value="Genomic_DNA"/>
</dbReference>
<proteinExistence type="predicted"/>
<accession>A0A0S3RTZ5</accession>
<protein>
    <recommendedName>
        <fullName evidence="5">Pentatricopeptide repeat-containing protein</fullName>
    </recommendedName>
</protein>
<evidence type="ECO:0008006" key="5">
    <source>
        <dbReference type="Google" id="ProtNLM"/>
    </source>
</evidence>
<keyword evidence="1" id="KW-0677">Repeat</keyword>
<evidence type="ECO:0000256" key="2">
    <source>
        <dbReference type="PROSITE-ProRule" id="PRU00708"/>
    </source>
</evidence>
<dbReference type="InterPro" id="IPR011990">
    <property type="entry name" value="TPR-like_helical_dom_sf"/>
</dbReference>
<name>A0A0S3RTZ5_PHAAN</name>